<dbReference type="AlphaFoldDB" id="A0A3B0CCR8"/>
<keyword evidence="3" id="KW-0804">Transcription</keyword>
<evidence type="ECO:0000259" key="4">
    <source>
        <dbReference type="PROSITE" id="PS01124"/>
    </source>
</evidence>
<dbReference type="Gene3D" id="1.10.10.60">
    <property type="entry name" value="Homeodomain-like"/>
    <property type="match status" value="1"/>
</dbReference>
<feature type="domain" description="HTH araC/xylS-type" evidence="4">
    <location>
        <begin position="256"/>
        <end position="355"/>
    </location>
</feature>
<dbReference type="InterPro" id="IPR018060">
    <property type="entry name" value="HTH_AraC"/>
</dbReference>
<dbReference type="OrthoDB" id="135231at2"/>
<reference evidence="5 6" key="1">
    <citation type="submission" date="2018-10" db="EMBL/GenBank/DDBJ databases">
        <title>Ulvibacterium marinum gen. nov., sp. nov., a novel marine bacterium of the family Flavobacteriaceae, isolated from a culture of the green alga Ulva prolifera.</title>
        <authorList>
            <person name="Zhang Z."/>
        </authorList>
    </citation>
    <scope>NUCLEOTIDE SEQUENCE [LARGE SCALE GENOMIC DNA]</scope>
    <source>
        <strain evidence="5 6">CCMM003</strain>
    </source>
</reference>
<name>A0A3B0CCR8_9FLAO</name>
<gene>
    <name evidence="5" type="ORF">D7Z94_00030</name>
</gene>
<keyword evidence="1" id="KW-0805">Transcription regulation</keyword>
<dbReference type="GO" id="GO:0003700">
    <property type="term" value="F:DNA-binding transcription factor activity"/>
    <property type="evidence" value="ECO:0007669"/>
    <property type="project" value="InterPro"/>
</dbReference>
<comment type="caution">
    <text evidence="5">The sequence shown here is derived from an EMBL/GenBank/DDBJ whole genome shotgun (WGS) entry which is preliminary data.</text>
</comment>
<organism evidence="5 6">
    <name type="scientific">Ulvibacterium marinum</name>
    <dbReference type="NCBI Taxonomy" id="2419782"/>
    <lineage>
        <taxon>Bacteria</taxon>
        <taxon>Pseudomonadati</taxon>
        <taxon>Bacteroidota</taxon>
        <taxon>Flavobacteriia</taxon>
        <taxon>Flavobacteriales</taxon>
        <taxon>Flavobacteriaceae</taxon>
        <taxon>Ulvibacterium</taxon>
    </lineage>
</organism>
<dbReference type="Proteomes" id="UP000276603">
    <property type="component" value="Unassembled WGS sequence"/>
</dbReference>
<dbReference type="PROSITE" id="PS00041">
    <property type="entry name" value="HTH_ARAC_FAMILY_1"/>
    <property type="match status" value="1"/>
</dbReference>
<dbReference type="SMART" id="SM00342">
    <property type="entry name" value="HTH_ARAC"/>
    <property type="match status" value="1"/>
</dbReference>
<dbReference type="InterPro" id="IPR009057">
    <property type="entry name" value="Homeodomain-like_sf"/>
</dbReference>
<evidence type="ECO:0000256" key="3">
    <source>
        <dbReference type="ARBA" id="ARBA00023163"/>
    </source>
</evidence>
<keyword evidence="6" id="KW-1185">Reference proteome</keyword>
<dbReference type="Gene3D" id="3.30.70.3090">
    <property type="entry name" value="ORF SCO4226, nickel-binding ferredoxin-like monomer"/>
    <property type="match status" value="1"/>
</dbReference>
<dbReference type="GO" id="GO:0043565">
    <property type="term" value="F:sequence-specific DNA binding"/>
    <property type="evidence" value="ECO:0007669"/>
    <property type="project" value="InterPro"/>
</dbReference>
<dbReference type="PRINTS" id="PR00032">
    <property type="entry name" value="HTHARAC"/>
</dbReference>
<evidence type="ECO:0000313" key="5">
    <source>
        <dbReference type="EMBL" id="RKN82288.1"/>
    </source>
</evidence>
<protein>
    <submittedName>
        <fullName evidence="5">DUF4242 domain-containing protein</fullName>
    </submittedName>
</protein>
<sequence>MPLFMDIHIVEDDAFNVIAAREAHHDDLAVQDRYGVRNIKYFLNLPEKKVFCLMEAADKKACVDMHLSAHGIGPCNVIEVSDEIDFRAFLGQGTKNQDDLALTLNGEIDTGYRTLMMVALVDFTGKNGTYFDEVRKLIRQYQGNNINQPNDYIVASFVHASDAIACCLTVSRLLKNVPMNIDYTMAVVTGKPVDETGSDFFGEAKKRLQMLCRLGGNRTVHIDKDTEALLQTNFNKSDTDKGIVKLVSDGDFVLFETLWKTLNHEISNPDFKIDDLNNLLGLSKAQAYRKIKALTGMSPNELIREMRLRKSLEFLNQKEKTVAEIAYELGFNSPTYFTRVFRKRYEMLPTTFAKLSS</sequence>
<keyword evidence="2" id="KW-0238">DNA-binding</keyword>
<dbReference type="EMBL" id="RBCJ01000001">
    <property type="protein sequence ID" value="RKN82288.1"/>
    <property type="molecule type" value="Genomic_DNA"/>
</dbReference>
<dbReference type="PROSITE" id="PS01124">
    <property type="entry name" value="HTH_ARAC_FAMILY_2"/>
    <property type="match status" value="1"/>
</dbReference>
<dbReference type="InterPro" id="IPR025336">
    <property type="entry name" value="SCO4226-like"/>
</dbReference>
<evidence type="ECO:0000256" key="2">
    <source>
        <dbReference type="ARBA" id="ARBA00023125"/>
    </source>
</evidence>
<proteinExistence type="predicted"/>
<dbReference type="InterPro" id="IPR029787">
    <property type="entry name" value="Nucleotide_cyclase"/>
</dbReference>
<dbReference type="RefSeq" id="WP_120709478.1">
    <property type="nucleotide sequence ID" value="NZ_RBCJ01000001.1"/>
</dbReference>
<accession>A0A3B0CCR8</accession>
<dbReference type="InterPro" id="IPR018062">
    <property type="entry name" value="HTH_AraC-typ_CS"/>
</dbReference>
<dbReference type="Pfam" id="PF12833">
    <property type="entry name" value="HTH_18"/>
    <property type="match status" value="1"/>
</dbReference>
<dbReference type="InterPro" id="IPR042557">
    <property type="entry name" value="SCO4226"/>
</dbReference>
<dbReference type="SUPFAM" id="SSF55073">
    <property type="entry name" value="Nucleotide cyclase"/>
    <property type="match status" value="1"/>
</dbReference>
<dbReference type="PANTHER" id="PTHR43280:SF2">
    <property type="entry name" value="HTH-TYPE TRANSCRIPTIONAL REGULATOR EXSA"/>
    <property type="match status" value="1"/>
</dbReference>
<dbReference type="Gene3D" id="3.30.70.1230">
    <property type="entry name" value="Nucleotide cyclase"/>
    <property type="match status" value="1"/>
</dbReference>
<evidence type="ECO:0000256" key="1">
    <source>
        <dbReference type="ARBA" id="ARBA00023015"/>
    </source>
</evidence>
<dbReference type="SUPFAM" id="SSF46689">
    <property type="entry name" value="Homeodomain-like"/>
    <property type="match status" value="1"/>
</dbReference>
<dbReference type="Pfam" id="PF14026">
    <property type="entry name" value="SCO4226-like"/>
    <property type="match status" value="1"/>
</dbReference>
<dbReference type="InterPro" id="IPR020449">
    <property type="entry name" value="Tscrpt_reg_AraC-type_HTH"/>
</dbReference>
<dbReference type="PANTHER" id="PTHR43280">
    <property type="entry name" value="ARAC-FAMILY TRANSCRIPTIONAL REGULATOR"/>
    <property type="match status" value="1"/>
</dbReference>
<evidence type="ECO:0000313" key="6">
    <source>
        <dbReference type="Proteomes" id="UP000276603"/>
    </source>
</evidence>